<protein>
    <recommendedName>
        <fullName evidence="1">Serine/threonine-protein phosphatase</fullName>
        <ecNumber evidence="1">3.1.3.16</ecNumber>
    </recommendedName>
</protein>
<dbReference type="PROSITE" id="PS00125">
    <property type="entry name" value="SER_THR_PHOSPHATASE"/>
    <property type="match status" value="1"/>
</dbReference>
<dbReference type="Pfam" id="PF00149">
    <property type="entry name" value="Metallophos"/>
    <property type="match status" value="1"/>
</dbReference>
<gene>
    <name evidence="3" type="ORF">ASIM_LOCUS20855</name>
</gene>
<proteinExistence type="inferred from homology"/>
<dbReference type="PANTHER" id="PTHR11668">
    <property type="entry name" value="SERINE/THREONINE PROTEIN PHOSPHATASE"/>
    <property type="match status" value="1"/>
</dbReference>
<dbReference type="InterPro" id="IPR004843">
    <property type="entry name" value="Calcineurin-like_PHP"/>
</dbReference>
<dbReference type="AlphaFoldDB" id="A0A3P6TBL7"/>
<evidence type="ECO:0000256" key="1">
    <source>
        <dbReference type="RuleBase" id="RU004273"/>
    </source>
</evidence>
<evidence type="ECO:0000259" key="2">
    <source>
        <dbReference type="PROSITE" id="PS00125"/>
    </source>
</evidence>
<dbReference type="Proteomes" id="UP000267096">
    <property type="component" value="Unassembled WGS sequence"/>
</dbReference>
<dbReference type="EMBL" id="UYRR01041002">
    <property type="protein sequence ID" value="VDK80343.1"/>
    <property type="molecule type" value="Genomic_DNA"/>
</dbReference>
<evidence type="ECO:0000313" key="3">
    <source>
        <dbReference type="EMBL" id="VDK80343.1"/>
    </source>
</evidence>
<comment type="similarity">
    <text evidence="1">Belongs to the PPP phosphatase family.</text>
</comment>
<keyword evidence="1" id="KW-0378">Hydrolase</keyword>
<keyword evidence="4" id="KW-1185">Reference proteome</keyword>
<dbReference type="GO" id="GO:0005737">
    <property type="term" value="C:cytoplasm"/>
    <property type="evidence" value="ECO:0007669"/>
    <property type="project" value="TreeGrafter"/>
</dbReference>
<dbReference type="OrthoDB" id="5826103at2759"/>
<dbReference type="GO" id="GO:0004722">
    <property type="term" value="F:protein serine/threonine phosphatase activity"/>
    <property type="evidence" value="ECO:0007669"/>
    <property type="project" value="UniProtKB-EC"/>
</dbReference>
<evidence type="ECO:0000313" key="4">
    <source>
        <dbReference type="Proteomes" id="UP000267096"/>
    </source>
</evidence>
<feature type="domain" description="Serine/threonine specific protein phosphatases" evidence="2">
    <location>
        <begin position="92"/>
        <end position="97"/>
    </location>
</feature>
<dbReference type="SMART" id="SM00156">
    <property type="entry name" value="PP2Ac"/>
    <property type="match status" value="1"/>
</dbReference>
<name>A0A3P6TBL7_ANISI</name>
<sequence length="177" mass="20547">MNAIDIAKILLWMSNILMEEKSLIELDAPVKVVGDLHGQYQDMHRLFDTIGRIPQVKMLFLGDYIDRGVQSLETVMYLFTLKLRYKDRIFLLRGNHEIPMVNRIYGFYTECVSKYSSGLWWDFQSVFNRLPLAALISGRILCMHGGLSPKLTSLDIIRKIDRPCEPPVFIFAVKLMF</sequence>
<dbReference type="GO" id="GO:0005634">
    <property type="term" value="C:nucleus"/>
    <property type="evidence" value="ECO:0007669"/>
    <property type="project" value="TreeGrafter"/>
</dbReference>
<dbReference type="Gene3D" id="3.60.21.10">
    <property type="match status" value="1"/>
</dbReference>
<accession>A0A3P6TBL7</accession>
<dbReference type="SUPFAM" id="SSF56300">
    <property type="entry name" value="Metallo-dependent phosphatases"/>
    <property type="match status" value="1"/>
</dbReference>
<organism evidence="3 4">
    <name type="scientific">Anisakis simplex</name>
    <name type="common">Herring worm</name>
    <dbReference type="NCBI Taxonomy" id="6269"/>
    <lineage>
        <taxon>Eukaryota</taxon>
        <taxon>Metazoa</taxon>
        <taxon>Ecdysozoa</taxon>
        <taxon>Nematoda</taxon>
        <taxon>Chromadorea</taxon>
        <taxon>Rhabditida</taxon>
        <taxon>Spirurina</taxon>
        <taxon>Ascaridomorpha</taxon>
        <taxon>Ascaridoidea</taxon>
        <taxon>Anisakidae</taxon>
        <taxon>Anisakis</taxon>
        <taxon>Anisakis simplex complex</taxon>
    </lineage>
</organism>
<dbReference type="InterPro" id="IPR006186">
    <property type="entry name" value="Ser/Thr-sp_prot-phosphatase"/>
</dbReference>
<dbReference type="PRINTS" id="PR00114">
    <property type="entry name" value="STPHPHTASE"/>
</dbReference>
<dbReference type="InterPro" id="IPR029052">
    <property type="entry name" value="Metallo-depent_PP-like"/>
</dbReference>
<dbReference type="PANTHER" id="PTHR11668:SF194">
    <property type="entry name" value="SERINE_THREONINE-PROTEIN PHOSPHATASE-RELATED"/>
    <property type="match status" value="1"/>
</dbReference>
<reference evidence="3 4" key="1">
    <citation type="submission" date="2018-11" db="EMBL/GenBank/DDBJ databases">
        <authorList>
            <consortium name="Pathogen Informatics"/>
        </authorList>
    </citation>
    <scope>NUCLEOTIDE SEQUENCE [LARGE SCALE GENOMIC DNA]</scope>
</reference>
<comment type="catalytic activity">
    <reaction evidence="1">
        <text>O-phospho-L-threonyl-[protein] + H2O = L-threonyl-[protein] + phosphate</text>
        <dbReference type="Rhea" id="RHEA:47004"/>
        <dbReference type="Rhea" id="RHEA-COMP:11060"/>
        <dbReference type="Rhea" id="RHEA-COMP:11605"/>
        <dbReference type="ChEBI" id="CHEBI:15377"/>
        <dbReference type="ChEBI" id="CHEBI:30013"/>
        <dbReference type="ChEBI" id="CHEBI:43474"/>
        <dbReference type="ChEBI" id="CHEBI:61977"/>
        <dbReference type="EC" id="3.1.3.16"/>
    </reaction>
</comment>
<dbReference type="EC" id="3.1.3.16" evidence="1"/>
<dbReference type="InterPro" id="IPR050341">
    <property type="entry name" value="PP1_catalytic_subunit"/>
</dbReference>